<evidence type="ECO:0000256" key="7">
    <source>
        <dbReference type="SAM" id="Phobius"/>
    </source>
</evidence>
<feature type="transmembrane region" description="Helical" evidence="7">
    <location>
        <begin position="353"/>
        <end position="373"/>
    </location>
</feature>
<dbReference type="EMBL" id="NFHB01000005">
    <property type="protein sequence ID" value="OUN03254.1"/>
    <property type="molecule type" value="Genomic_DNA"/>
</dbReference>
<name>A0A1Y3QUA8_9BACT</name>
<feature type="transmembrane region" description="Helical" evidence="7">
    <location>
        <begin position="152"/>
        <end position="171"/>
    </location>
</feature>
<comment type="subcellular location">
    <subcellularLocation>
        <location evidence="1">Cell membrane</location>
        <topology evidence="1">Multi-pass membrane protein</topology>
    </subcellularLocation>
</comment>
<comment type="caution">
    <text evidence="9">The sequence shown here is derived from an EMBL/GenBank/DDBJ whole genome shotgun (WGS) entry which is preliminary data.</text>
</comment>
<dbReference type="PANTHER" id="PTHR40074">
    <property type="entry name" value="O-ACETYLTRANSFERASE WECH"/>
    <property type="match status" value="1"/>
</dbReference>
<dbReference type="Pfam" id="PF01757">
    <property type="entry name" value="Acyl_transf_3"/>
    <property type="match status" value="1"/>
</dbReference>
<feature type="transmembrane region" description="Helical" evidence="7">
    <location>
        <begin position="254"/>
        <end position="276"/>
    </location>
</feature>
<feature type="transmembrane region" description="Helical" evidence="7">
    <location>
        <begin position="224"/>
        <end position="242"/>
    </location>
</feature>
<gene>
    <name evidence="9" type="ORF">B5G41_09215</name>
</gene>
<organism evidence="9 10">
    <name type="scientific">Alistipes onderdonkii</name>
    <dbReference type="NCBI Taxonomy" id="328813"/>
    <lineage>
        <taxon>Bacteria</taxon>
        <taxon>Pseudomonadati</taxon>
        <taxon>Bacteroidota</taxon>
        <taxon>Bacteroidia</taxon>
        <taxon>Bacteroidales</taxon>
        <taxon>Rikenellaceae</taxon>
        <taxon>Alistipes</taxon>
    </lineage>
</organism>
<keyword evidence="3" id="KW-1003">Cell membrane</keyword>
<dbReference type="GO" id="GO:0005886">
    <property type="term" value="C:plasma membrane"/>
    <property type="evidence" value="ECO:0007669"/>
    <property type="project" value="UniProtKB-SubCell"/>
</dbReference>
<evidence type="ECO:0000256" key="2">
    <source>
        <dbReference type="ARBA" id="ARBA00007400"/>
    </source>
</evidence>
<feature type="domain" description="Acyltransferase 3" evidence="8">
    <location>
        <begin position="17"/>
        <end position="370"/>
    </location>
</feature>
<feature type="transmembrane region" description="Helical" evidence="7">
    <location>
        <begin position="53"/>
        <end position="78"/>
    </location>
</feature>
<reference evidence="10" key="1">
    <citation type="submission" date="2017-04" db="EMBL/GenBank/DDBJ databases">
        <title>Function of individual gut microbiota members based on whole genome sequencing of pure cultures obtained from chicken caecum.</title>
        <authorList>
            <person name="Medvecky M."/>
            <person name="Cejkova D."/>
            <person name="Polansky O."/>
            <person name="Karasova D."/>
            <person name="Kubasova T."/>
            <person name="Cizek A."/>
            <person name="Rychlik I."/>
        </authorList>
    </citation>
    <scope>NUCLEOTIDE SEQUENCE [LARGE SCALE GENOMIC DNA]</scope>
    <source>
        <strain evidence="10">An90</strain>
    </source>
</reference>
<evidence type="ECO:0000256" key="5">
    <source>
        <dbReference type="ARBA" id="ARBA00022989"/>
    </source>
</evidence>
<keyword evidence="5 7" id="KW-1133">Transmembrane helix</keyword>
<protein>
    <recommendedName>
        <fullName evidence="8">Acyltransferase 3 domain-containing protein</fullName>
    </recommendedName>
</protein>
<keyword evidence="6 7" id="KW-0472">Membrane</keyword>
<evidence type="ECO:0000256" key="4">
    <source>
        <dbReference type="ARBA" id="ARBA00022692"/>
    </source>
</evidence>
<accession>A0A1Y3QUA8</accession>
<dbReference type="AlphaFoldDB" id="A0A1Y3QUA8"/>
<dbReference type="GO" id="GO:0016413">
    <property type="term" value="F:O-acetyltransferase activity"/>
    <property type="evidence" value="ECO:0007669"/>
    <property type="project" value="TreeGrafter"/>
</dbReference>
<dbReference type="InterPro" id="IPR002656">
    <property type="entry name" value="Acyl_transf_3_dom"/>
</dbReference>
<proteinExistence type="inferred from homology"/>
<keyword evidence="4 7" id="KW-0812">Transmembrane</keyword>
<evidence type="ECO:0000259" key="8">
    <source>
        <dbReference type="Pfam" id="PF01757"/>
    </source>
</evidence>
<evidence type="ECO:0000313" key="9">
    <source>
        <dbReference type="EMBL" id="OUN03254.1"/>
    </source>
</evidence>
<feature type="transmembrane region" description="Helical" evidence="7">
    <location>
        <begin position="288"/>
        <end position="308"/>
    </location>
</feature>
<dbReference type="GO" id="GO:0009246">
    <property type="term" value="P:enterobacterial common antigen biosynthetic process"/>
    <property type="evidence" value="ECO:0007669"/>
    <property type="project" value="TreeGrafter"/>
</dbReference>
<evidence type="ECO:0000256" key="1">
    <source>
        <dbReference type="ARBA" id="ARBA00004651"/>
    </source>
</evidence>
<sequence length="385" mass="43855">METRLPNLNAPARERIGWVDLLRVTACFLVVFSHCCDPFVGQFDNDRTAFLTGAFSGSFVRCCVPLFVMMTGVLLLPVKTGLAGFYRKRIGRILAALVFWSVVLPLLYYVYLNYVTASQSPAIDPENFTWGATLHKLWTFVFNFTFDTTPLWYLYMLAGLYLIMPVVSAWLERASRSELKTLLGVWGVTLLLPYAKMFAPMLGYTGNFGNMGLYGVCDWNEFGTFYYVSGFAGYLVLAYYLVKFPPAWDWRRTLAVCIPMFIAGYLITAFGYVALQNHFPGNYAYLEIVWYFAGINVFMMTYPVFVIVRKLDFKPRAWLSQLAGATFGIYLCHFILVQAGYDLVARIPALPTLLRILLIACLAFAASYLVVTAMQRFRVTRRFVQ</sequence>
<feature type="transmembrane region" description="Helical" evidence="7">
    <location>
        <begin position="183"/>
        <end position="204"/>
    </location>
</feature>
<comment type="similarity">
    <text evidence="2">Belongs to the acyltransferase 3 family.</text>
</comment>
<evidence type="ECO:0000256" key="6">
    <source>
        <dbReference type="ARBA" id="ARBA00023136"/>
    </source>
</evidence>
<dbReference type="PANTHER" id="PTHR40074:SF2">
    <property type="entry name" value="O-ACETYLTRANSFERASE WECH"/>
    <property type="match status" value="1"/>
</dbReference>
<feature type="transmembrane region" description="Helical" evidence="7">
    <location>
        <begin position="90"/>
        <end position="111"/>
    </location>
</feature>
<evidence type="ECO:0000256" key="3">
    <source>
        <dbReference type="ARBA" id="ARBA00022475"/>
    </source>
</evidence>
<evidence type="ECO:0000313" key="10">
    <source>
        <dbReference type="Proteomes" id="UP000195772"/>
    </source>
</evidence>
<dbReference type="RefSeq" id="WP_087402570.1">
    <property type="nucleotide sequence ID" value="NZ_NFHB01000005.1"/>
</dbReference>
<feature type="transmembrane region" description="Helical" evidence="7">
    <location>
        <begin position="21"/>
        <end position="41"/>
    </location>
</feature>
<dbReference type="OrthoDB" id="9810469at2"/>
<feature type="transmembrane region" description="Helical" evidence="7">
    <location>
        <begin position="320"/>
        <end position="341"/>
    </location>
</feature>
<dbReference type="eggNOG" id="COG3274">
    <property type="taxonomic scope" value="Bacteria"/>
</dbReference>
<dbReference type="Proteomes" id="UP000195772">
    <property type="component" value="Unassembled WGS sequence"/>
</dbReference>